<gene>
    <name evidence="2" type="ORF">ASU35_09930</name>
</gene>
<keyword evidence="1" id="KW-0472">Membrane</keyword>
<accession>A0A0V8QFC1</accession>
<evidence type="ECO:0000313" key="3">
    <source>
        <dbReference type="Proteomes" id="UP000054874"/>
    </source>
</evidence>
<evidence type="ECO:0000256" key="1">
    <source>
        <dbReference type="SAM" id="Phobius"/>
    </source>
</evidence>
<dbReference type="OrthoDB" id="9796142at2"/>
<feature type="transmembrane region" description="Helical" evidence="1">
    <location>
        <begin position="247"/>
        <end position="267"/>
    </location>
</feature>
<dbReference type="STRING" id="290052.ASU35_09930"/>
<protein>
    <recommendedName>
        <fullName evidence="4">Type II secretion system protein GspF domain-containing protein</fullName>
    </recommendedName>
</protein>
<proteinExistence type="predicted"/>
<comment type="caution">
    <text evidence="2">The sequence shown here is derived from an EMBL/GenBank/DDBJ whole genome shotgun (WGS) entry which is preliminary data.</text>
</comment>
<dbReference type="PANTHER" id="PTHR35007:SF2">
    <property type="entry name" value="PILUS ASSEMBLE PROTEIN"/>
    <property type="match status" value="1"/>
</dbReference>
<dbReference type="Proteomes" id="UP000054874">
    <property type="component" value="Unassembled WGS sequence"/>
</dbReference>
<keyword evidence="3" id="KW-1185">Reference proteome</keyword>
<keyword evidence="1" id="KW-1133">Transmembrane helix</keyword>
<name>A0A0V8QFC1_9FIRM</name>
<dbReference type="RefSeq" id="WP_058352539.1">
    <property type="nucleotide sequence ID" value="NZ_CABMMD010000150.1"/>
</dbReference>
<evidence type="ECO:0000313" key="2">
    <source>
        <dbReference type="EMBL" id="KSV59232.1"/>
    </source>
</evidence>
<keyword evidence="1" id="KW-0812">Transmembrane</keyword>
<sequence length="275" mass="31092">MKKGKLKEVLKGQKIHFCSGKSSAVSKGKVTDYRSYCCSKKEKVIYGAEGMVLFCGLGYLFFREWLISAVVSSGAVFYIKKREREKKQTRREQLGKEFCQGAEAILNALEVGYSKENAVREAIKDMKENGKKDSLMLTELVYMQRQLAVNRPLEELFLELGERSGIADIKTFGEVFAAAGKRGGNLVQIIKKDITVMKEKQAVLQEIQVQTASRRLEFHIMCLIVPGMILYLQLFSPGFLDILYHNLLGQLFMTLVMAVYLGAICLGERMTEIEI</sequence>
<feature type="transmembrane region" description="Helical" evidence="1">
    <location>
        <begin position="60"/>
        <end position="79"/>
    </location>
</feature>
<organism evidence="2 3">
    <name type="scientific">Acetivibrio ethanolgignens</name>
    <dbReference type="NCBI Taxonomy" id="290052"/>
    <lineage>
        <taxon>Bacteria</taxon>
        <taxon>Bacillati</taxon>
        <taxon>Bacillota</taxon>
        <taxon>Clostridia</taxon>
        <taxon>Eubacteriales</taxon>
        <taxon>Oscillospiraceae</taxon>
        <taxon>Acetivibrio</taxon>
    </lineage>
</organism>
<dbReference type="EMBL" id="LNAM01000150">
    <property type="protein sequence ID" value="KSV59232.1"/>
    <property type="molecule type" value="Genomic_DNA"/>
</dbReference>
<reference evidence="2 3" key="1">
    <citation type="submission" date="2015-11" db="EMBL/GenBank/DDBJ databases">
        <title>Butyribacter intestini gen. nov., sp. nov., a butyric acid-producing bacterium of the family Lachnospiraceae isolated from the human faeces.</title>
        <authorList>
            <person name="Zou Y."/>
            <person name="Xue W."/>
            <person name="Luo G."/>
            <person name="Lv M."/>
        </authorList>
    </citation>
    <scope>NUCLEOTIDE SEQUENCE [LARGE SCALE GENOMIC DNA]</scope>
    <source>
        <strain evidence="2 3">ACET-33324</strain>
    </source>
</reference>
<dbReference type="AlphaFoldDB" id="A0A0V8QFC1"/>
<dbReference type="PANTHER" id="PTHR35007">
    <property type="entry name" value="INTEGRAL MEMBRANE PROTEIN-RELATED"/>
    <property type="match status" value="1"/>
</dbReference>
<feature type="transmembrane region" description="Helical" evidence="1">
    <location>
        <begin position="216"/>
        <end position="235"/>
    </location>
</feature>
<evidence type="ECO:0008006" key="4">
    <source>
        <dbReference type="Google" id="ProtNLM"/>
    </source>
</evidence>